<name>A0ABP9ST76_9MICC</name>
<dbReference type="Proteomes" id="UP001500200">
    <property type="component" value="Unassembled WGS sequence"/>
</dbReference>
<evidence type="ECO:0000313" key="1">
    <source>
        <dbReference type="EMBL" id="GAA5200755.1"/>
    </source>
</evidence>
<dbReference type="EMBL" id="BAABKK010000032">
    <property type="protein sequence ID" value="GAA5200755.1"/>
    <property type="molecule type" value="Genomic_DNA"/>
</dbReference>
<reference evidence="2" key="1">
    <citation type="journal article" date="2019" name="Int. J. Syst. Evol. Microbiol.">
        <title>The Global Catalogue of Microorganisms (GCM) 10K type strain sequencing project: providing services to taxonomists for standard genome sequencing and annotation.</title>
        <authorList>
            <consortium name="The Broad Institute Genomics Platform"/>
            <consortium name="The Broad Institute Genome Sequencing Center for Infectious Disease"/>
            <person name="Wu L."/>
            <person name="Ma J."/>
        </authorList>
    </citation>
    <scope>NUCLEOTIDE SEQUENCE [LARGE SCALE GENOMIC DNA]</scope>
    <source>
        <strain evidence="2">JCM 18514</strain>
    </source>
</reference>
<sequence>MLAAPDARRLSQATLRDIVTDYLASHGPFPDGMSVEVARRDGSGWEQAVVVERPGTDERAVE</sequence>
<proteinExistence type="predicted"/>
<organism evidence="1 2">
    <name type="scientific">Arthrobacter gyeryongensis</name>
    <dbReference type="NCBI Taxonomy" id="1650592"/>
    <lineage>
        <taxon>Bacteria</taxon>
        <taxon>Bacillati</taxon>
        <taxon>Actinomycetota</taxon>
        <taxon>Actinomycetes</taxon>
        <taxon>Micrococcales</taxon>
        <taxon>Micrococcaceae</taxon>
        <taxon>Arthrobacter</taxon>
    </lineage>
</organism>
<evidence type="ECO:0000313" key="2">
    <source>
        <dbReference type="Proteomes" id="UP001500200"/>
    </source>
</evidence>
<keyword evidence="2" id="KW-1185">Reference proteome</keyword>
<dbReference type="RefSeq" id="WP_345452631.1">
    <property type="nucleotide sequence ID" value="NZ_BAABKK010000032.1"/>
</dbReference>
<gene>
    <name evidence="1" type="ORF">GCM10023346_43580</name>
</gene>
<protein>
    <submittedName>
        <fullName evidence="1">Uncharacterized protein</fullName>
    </submittedName>
</protein>
<comment type="caution">
    <text evidence="1">The sequence shown here is derived from an EMBL/GenBank/DDBJ whole genome shotgun (WGS) entry which is preliminary data.</text>
</comment>
<accession>A0ABP9ST76</accession>